<dbReference type="Gene3D" id="3.30.70.270">
    <property type="match status" value="1"/>
</dbReference>
<sequence length="399" mass="43234">MTKDIATLLLALLLCQLLLLSHLTIVRDTVLGRRPEVRLLLLVSLAMAVGDLLLALRTQLSGPFWLVISNVVVAGGVRLLAVATRQLLRGQGADRGDLQSMLLGAAVLSLLVLLSAPYAWIVTWVSLWLAQPMLCIALLVWRQGRGRERALSMVLLGGLFALGGGLGRALEAHLGPERADSLLQPASVLTTWLFLVMTFGALAAQIGLLMASFERTALQLEQMATTDGLTGCLNRSAAHALVGHEIERSRRDSRPLALVLLDLDHFKQVNDRHGHAAGDAVLRGFAQVVRSRLRHSDIFGRMGGEEFCVVLPATDRAGAHEVVDALRHAVERAAVAQTERGETLRVTVSAGTVIFDPTVERLTPSPDQLFARADMLLYRAKHAGRNQVQTSGWVSLNPL</sequence>
<reference evidence="4 5" key="1">
    <citation type="journal article" date="2014" name="FEMS Microbiol. Ecol.">
        <title>Sphaerotilus natans encrusted with nanoball-shaped Fe(III) oxide minerals formed by nitrate-reducing mixotrophic Fe(II) oxidation.</title>
        <authorList>
            <person name="Park S."/>
            <person name="Kim D.H."/>
            <person name="Lee J.H."/>
            <person name="Hur H.G."/>
        </authorList>
    </citation>
    <scope>NUCLEOTIDE SEQUENCE [LARGE SCALE GENOMIC DNA]</scope>
    <source>
        <strain evidence="4 5">DSM 6575</strain>
    </source>
</reference>
<feature type="transmembrane region" description="Helical" evidence="2">
    <location>
        <begin position="62"/>
        <end position="81"/>
    </location>
</feature>
<comment type="caution">
    <text evidence="4">The sequence shown here is derived from an EMBL/GenBank/DDBJ whole genome shotgun (WGS) entry which is preliminary data.</text>
</comment>
<dbReference type="EC" id="2.7.7.65" evidence="1"/>
<feature type="transmembrane region" description="Helical" evidence="2">
    <location>
        <begin position="37"/>
        <end position="56"/>
    </location>
</feature>
<dbReference type="Proteomes" id="UP000026714">
    <property type="component" value="Unassembled WGS sequence"/>
</dbReference>
<dbReference type="Pfam" id="PF00990">
    <property type="entry name" value="GGDEF"/>
    <property type="match status" value="1"/>
</dbReference>
<keyword evidence="2" id="KW-0472">Membrane</keyword>
<dbReference type="PATRIC" id="fig|1286631.3.peg.237"/>
<dbReference type="RefSeq" id="WP_051631428.1">
    <property type="nucleotide sequence ID" value="NZ_AZRA01000006.1"/>
</dbReference>
<dbReference type="SUPFAM" id="SSF55073">
    <property type="entry name" value="Nucleotide cyclase"/>
    <property type="match status" value="1"/>
</dbReference>
<name>A0A059KS24_9BURK</name>
<dbReference type="STRING" id="34103.SAMN05421778_10750"/>
<keyword evidence="5" id="KW-1185">Reference proteome</keyword>
<feature type="transmembrane region" description="Helical" evidence="2">
    <location>
        <begin position="6"/>
        <end position="25"/>
    </location>
</feature>
<organism evidence="4 5">
    <name type="scientific">Sphaerotilus natans subsp. natans DSM 6575</name>
    <dbReference type="NCBI Taxonomy" id="1286631"/>
    <lineage>
        <taxon>Bacteria</taxon>
        <taxon>Pseudomonadati</taxon>
        <taxon>Pseudomonadota</taxon>
        <taxon>Betaproteobacteria</taxon>
        <taxon>Burkholderiales</taxon>
        <taxon>Sphaerotilaceae</taxon>
        <taxon>Sphaerotilus</taxon>
    </lineage>
</organism>
<dbReference type="InterPro" id="IPR050469">
    <property type="entry name" value="Diguanylate_Cyclase"/>
</dbReference>
<dbReference type="PANTHER" id="PTHR45138:SF24">
    <property type="entry name" value="DIGUANYLATE CYCLASE DGCC-RELATED"/>
    <property type="match status" value="1"/>
</dbReference>
<dbReference type="CDD" id="cd01949">
    <property type="entry name" value="GGDEF"/>
    <property type="match status" value="1"/>
</dbReference>
<dbReference type="GO" id="GO:0043709">
    <property type="term" value="P:cell adhesion involved in single-species biofilm formation"/>
    <property type="evidence" value="ECO:0007669"/>
    <property type="project" value="TreeGrafter"/>
</dbReference>
<dbReference type="SMART" id="SM00267">
    <property type="entry name" value="GGDEF"/>
    <property type="match status" value="1"/>
</dbReference>
<keyword evidence="2" id="KW-0812">Transmembrane</keyword>
<evidence type="ECO:0000259" key="3">
    <source>
        <dbReference type="PROSITE" id="PS50887"/>
    </source>
</evidence>
<protein>
    <recommendedName>
        <fullName evidence="1">diguanylate cyclase</fullName>
        <ecNumber evidence="1">2.7.7.65</ecNumber>
    </recommendedName>
</protein>
<feature type="transmembrane region" description="Helical" evidence="2">
    <location>
        <begin position="101"/>
        <end position="119"/>
    </location>
</feature>
<keyword evidence="2" id="KW-1133">Transmembrane helix</keyword>
<proteinExistence type="predicted"/>
<dbReference type="PANTHER" id="PTHR45138">
    <property type="entry name" value="REGULATORY COMPONENTS OF SENSORY TRANSDUCTION SYSTEM"/>
    <property type="match status" value="1"/>
</dbReference>
<evidence type="ECO:0000313" key="4">
    <source>
        <dbReference type="EMBL" id="KDB54160.1"/>
    </source>
</evidence>
<dbReference type="NCBIfam" id="TIGR00254">
    <property type="entry name" value="GGDEF"/>
    <property type="match status" value="1"/>
</dbReference>
<accession>A0A059KS24</accession>
<feature type="transmembrane region" description="Helical" evidence="2">
    <location>
        <begin position="190"/>
        <end position="213"/>
    </location>
</feature>
<evidence type="ECO:0000256" key="1">
    <source>
        <dbReference type="ARBA" id="ARBA00012528"/>
    </source>
</evidence>
<dbReference type="FunFam" id="3.30.70.270:FF:000001">
    <property type="entry name" value="Diguanylate cyclase domain protein"/>
    <property type="match status" value="1"/>
</dbReference>
<dbReference type="InterPro" id="IPR043128">
    <property type="entry name" value="Rev_trsase/Diguanyl_cyclase"/>
</dbReference>
<dbReference type="GO" id="GO:1902201">
    <property type="term" value="P:negative regulation of bacterial-type flagellum-dependent cell motility"/>
    <property type="evidence" value="ECO:0007669"/>
    <property type="project" value="TreeGrafter"/>
</dbReference>
<dbReference type="GO" id="GO:0005886">
    <property type="term" value="C:plasma membrane"/>
    <property type="evidence" value="ECO:0007669"/>
    <property type="project" value="TreeGrafter"/>
</dbReference>
<dbReference type="AlphaFoldDB" id="A0A059KS24"/>
<dbReference type="eggNOG" id="COG3706">
    <property type="taxonomic scope" value="Bacteria"/>
</dbReference>
<dbReference type="PROSITE" id="PS50887">
    <property type="entry name" value="GGDEF"/>
    <property type="match status" value="1"/>
</dbReference>
<feature type="transmembrane region" description="Helical" evidence="2">
    <location>
        <begin position="125"/>
        <end position="141"/>
    </location>
</feature>
<gene>
    <name evidence="4" type="ORF">X805_02420</name>
</gene>
<dbReference type="InterPro" id="IPR000160">
    <property type="entry name" value="GGDEF_dom"/>
</dbReference>
<feature type="transmembrane region" description="Helical" evidence="2">
    <location>
        <begin position="153"/>
        <end position="170"/>
    </location>
</feature>
<dbReference type="InterPro" id="IPR029787">
    <property type="entry name" value="Nucleotide_cyclase"/>
</dbReference>
<feature type="domain" description="GGDEF" evidence="3">
    <location>
        <begin position="254"/>
        <end position="393"/>
    </location>
</feature>
<dbReference type="GO" id="GO:0052621">
    <property type="term" value="F:diguanylate cyclase activity"/>
    <property type="evidence" value="ECO:0007669"/>
    <property type="project" value="UniProtKB-EC"/>
</dbReference>
<evidence type="ECO:0000313" key="5">
    <source>
        <dbReference type="Proteomes" id="UP000026714"/>
    </source>
</evidence>
<dbReference type="EMBL" id="AZRA01000006">
    <property type="protein sequence ID" value="KDB54160.1"/>
    <property type="molecule type" value="Genomic_DNA"/>
</dbReference>
<evidence type="ECO:0000256" key="2">
    <source>
        <dbReference type="SAM" id="Phobius"/>
    </source>
</evidence>